<dbReference type="EMBL" id="CAJNIZ010015658">
    <property type="protein sequence ID" value="CAE7376215.1"/>
    <property type="molecule type" value="Genomic_DNA"/>
</dbReference>
<evidence type="ECO:0000313" key="3">
    <source>
        <dbReference type="EMBL" id="CAE7376215.1"/>
    </source>
</evidence>
<name>A0A812QI72_SYMPI</name>
<dbReference type="InterPro" id="IPR000571">
    <property type="entry name" value="Znf_CCCH"/>
</dbReference>
<evidence type="ECO:0000259" key="2">
    <source>
        <dbReference type="PROSITE" id="PS50103"/>
    </source>
</evidence>
<dbReference type="AlphaFoldDB" id="A0A812QI72"/>
<dbReference type="InterPro" id="IPR016197">
    <property type="entry name" value="Chromo-like_dom_sf"/>
</dbReference>
<dbReference type="GO" id="GO:0008270">
    <property type="term" value="F:zinc ion binding"/>
    <property type="evidence" value="ECO:0007669"/>
    <property type="project" value="UniProtKB-KW"/>
</dbReference>
<dbReference type="InterPro" id="IPR013761">
    <property type="entry name" value="SAM/pointed_sf"/>
</dbReference>
<dbReference type="Gene3D" id="1.10.150.50">
    <property type="entry name" value="Transcription Factor, Ets-1"/>
    <property type="match status" value="1"/>
</dbReference>
<dbReference type="SUPFAM" id="SSF54160">
    <property type="entry name" value="Chromo domain-like"/>
    <property type="match status" value="1"/>
</dbReference>
<gene>
    <name evidence="3" type="ORF">SPIL2461_LOCUS9142</name>
</gene>
<keyword evidence="1" id="KW-0863">Zinc-finger</keyword>
<comment type="caution">
    <text evidence="3">The sequence shown here is derived from an EMBL/GenBank/DDBJ whole genome shotgun (WGS) entry which is preliminary data.</text>
</comment>
<keyword evidence="1" id="KW-0862">Zinc</keyword>
<accession>A0A812QI72</accession>
<evidence type="ECO:0000313" key="4">
    <source>
        <dbReference type="Proteomes" id="UP000649617"/>
    </source>
</evidence>
<feature type="zinc finger region" description="C3H1-type" evidence="1">
    <location>
        <begin position="660"/>
        <end position="693"/>
    </location>
</feature>
<keyword evidence="4" id="KW-1185">Reference proteome</keyword>
<organism evidence="3 4">
    <name type="scientific">Symbiodinium pilosum</name>
    <name type="common">Dinoflagellate</name>
    <dbReference type="NCBI Taxonomy" id="2952"/>
    <lineage>
        <taxon>Eukaryota</taxon>
        <taxon>Sar</taxon>
        <taxon>Alveolata</taxon>
        <taxon>Dinophyceae</taxon>
        <taxon>Suessiales</taxon>
        <taxon>Symbiodiniaceae</taxon>
        <taxon>Symbiodinium</taxon>
    </lineage>
</organism>
<proteinExistence type="predicted"/>
<dbReference type="Gene3D" id="2.30.30.140">
    <property type="match status" value="1"/>
</dbReference>
<dbReference type="PROSITE" id="PS50103">
    <property type="entry name" value="ZF_C3H1"/>
    <property type="match status" value="1"/>
</dbReference>
<dbReference type="Proteomes" id="UP000649617">
    <property type="component" value="Unassembled WGS sequence"/>
</dbReference>
<keyword evidence="1" id="KW-0479">Metal-binding</keyword>
<feature type="domain" description="C3H1-type" evidence="2">
    <location>
        <begin position="660"/>
        <end position="693"/>
    </location>
</feature>
<evidence type="ECO:0000256" key="1">
    <source>
        <dbReference type="PROSITE-ProRule" id="PRU00723"/>
    </source>
</evidence>
<sequence length="1142" mass="125574">MESKPSWIQAWLASLDPILGIYADKFDDFGYNSENILSQAAKEDLEADLAEMSIKKPHGRMIVKHHAKLQEAAAETPSPLRAQISSQGTWEAILQELIPCLTDVVDFQHLGMKLSCPSGKFTSKSQCADYLRKDLPLAQELGTRRKVFIPIMCLRWAQGKIHGQMVFTSGDFKDRQDLSMHPDRSIFELLVDLATGRQSVADIEPLEVVVEDGTLDVVGGSRRATVLRMLQGIWGHATVRAPCHLFAPTDPKVASRFRAKDTQTNGTGILFHGRQQEAWHMGKPLFRCAQEWCDCLNEPVPQDSSSIEADAGTVPNRSLDACGPVNCEAGHLDMPLKKAGTTYSAGNEQNDSCQDTLPAIPKFMQPQVEAEFSTSIRKTERVESFELEAQPSAQSKDSQEGSAAVHGMDTVVCCMWLQGKCWKQGNHRHGRKLFLHEDVPGMACGFGDQCLYQHYKYRVVPNADTAEGSSTAQVPHGQSCVETGHETLDPRVLQVGMVVFMASLWSEFGEVIEISHDSIKAAAPIKVCDVWSRKTAWFSIDSLQVPDYSSLSPGLRVTVICEDKNFLCEILQISDEVSRARAPVHVSYNGYTKADAEWVGADRLRSKALKYVHPRFPSEFQVDAGPKAHSRASDHGGAAVATREETFVCCLWLEGKCWHECEHWLGKKLFLHEDVPGLACGFGDKCTYLHHKNRRIPARDTTEGLVWKPLLCDESCADASAESLHHLVLQVGMLVFFHSGPKPECGKVIEISHDSNEAAAPIKVCGVWSQKTAWFAIDRLQVPDYYSSLELGMRVNVVCKDRSYVCKIIEISYEVSRASAPVRVSYHGSTSAEDEWVGADRLRAKALKYVQPRFPSRLQLETQPAMQISSAENCGLPLPGKNLQSSDTSLAAFEFPASARPEQFVHTESTNQVHSGGEAVIAPAFRSCDSLPWHAEIDEDAIILDRAIEAVAMALKEEGQGGPRQRLLEQALGPLAASSLVGCVLAQHGWTGSHFSLAPELQKLYDHLVKTRSDLFEGGSSCAGVDYDSDAELPAEASEVFLEVENDAASSCAMQADSLDEIIDRQQNTINKLTGTLICGTFRCVAASSEGKLKHCGEVIVERGPAPLLGCKVRIPAGKSRGNAWDCDRCYVRILVAAVSVL</sequence>
<protein>
    <recommendedName>
        <fullName evidence="2">C3H1-type domain-containing protein</fullName>
    </recommendedName>
</protein>
<reference evidence="3" key="1">
    <citation type="submission" date="2021-02" db="EMBL/GenBank/DDBJ databases">
        <authorList>
            <person name="Dougan E. K."/>
            <person name="Rhodes N."/>
            <person name="Thang M."/>
            <person name="Chan C."/>
        </authorList>
    </citation>
    <scope>NUCLEOTIDE SEQUENCE</scope>
</reference>
<dbReference type="OrthoDB" id="480888at2759"/>